<evidence type="ECO:0000313" key="2">
    <source>
        <dbReference type="Proteomes" id="UP000002730"/>
    </source>
</evidence>
<dbReference type="eggNOG" id="ENOG5032TGG">
    <property type="taxonomic scope" value="Bacteria"/>
</dbReference>
<proteinExistence type="predicted"/>
<dbReference type="EMBL" id="CP002160">
    <property type="protein sequence ID" value="ADL50013.1"/>
    <property type="molecule type" value="Genomic_DNA"/>
</dbReference>
<dbReference type="OrthoDB" id="3824180at2"/>
<evidence type="ECO:0008006" key="3">
    <source>
        <dbReference type="Google" id="ProtNLM"/>
    </source>
</evidence>
<dbReference type="KEGG" id="ccb:Clocel_0229"/>
<sequence length="126" mass="15013">MDIKKRVLQFWEDVANQNPIKLQEYFRPDAIINWHNTNESFTVEEYIIANCEYPGQWCGEVERLEIIDDLVISVTRIWLSDNSFSAHATSFIRFYDEKIINLDEYWGVDEAAPKWRQDKKIGRPIN</sequence>
<dbReference type="InterPro" id="IPR032710">
    <property type="entry name" value="NTF2-like_dom_sf"/>
</dbReference>
<reference evidence="1 2" key="1">
    <citation type="submission" date="2010-08" db="EMBL/GenBank/DDBJ databases">
        <title>Complete sequence of Clostridium cellulovorans 743B.</title>
        <authorList>
            <consortium name="US DOE Joint Genome Institute"/>
            <person name="Lucas S."/>
            <person name="Copeland A."/>
            <person name="Lapidus A."/>
            <person name="Cheng J.-F."/>
            <person name="Bruce D."/>
            <person name="Goodwin L."/>
            <person name="Pitluck S."/>
            <person name="Chertkov O."/>
            <person name="Detter J.C."/>
            <person name="Han C."/>
            <person name="Tapia R."/>
            <person name="Land M."/>
            <person name="Hauser L."/>
            <person name="Chang Y.-J."/>
            <person name="Jeffries C."/>
            <person name="Kyrpides N."/>
            <person name="Ivanova N."/>
            <person name="Mikhailova N."/>
            <person name="Hemme C.L."/>
            <person name="Woyke T."/>
        </authorList>
    </citation>
    <scope>NUCLEOTIDE SEQUENCE [LARGE SCALE GENOMIC DNA]</scope>
    <source>
        <strain evidence="2">ATCC 35296 / DSM 3052 / OCM 3 / 743B</strain>
    </source>
</reference>
<accession>D9SPG4</accession>
<dbReference type="Proteomes" id="UP000002730">
    <property type="component" value="Chromosome"/>
</dbReference>
<dbReference type="AlphaFoldDB" id="D9SPG4"/>
<dbReference type="RefSeq" id="WP_010075222.1">
    <property type="nucleotide sequence ID" value="NC_014393.1"/>
</dbReference>
<protein>
    <recommendedName>
        <fullName evidence="3">SnoaL-like domain-containing protein</fullName>
    </recommendedName>
</protein>
<keyword evidence="2" id="KW-1185">Reference proteome</keyword>
<organism evidence="1 2">
    <name type="scientific">Clostridium cellulovorans (strain ATCC 35296 / DSM 3052 / OCM 3 / 743B)</name>
    <dbReference type="NCBI Taxonomy" id="573061"/>
    <lineage>
        <taxon>Bacteria</taxon>
        <taxon>Bacillati</taxon>
        <taxon>Bacillota</taxon>
        <taxon>Clostridia</taxon>
        <taxon>Eubacteriales</taxon>
        <taxon>Clostridiaceae</taxon>
        <taxon>Clostridium</taxon>
    </lineage>
</organism>
<dbReference type="HOGENOM" id="CLU_136060_1_0_9"/>
<dbReference type="Gene3D" id="3.10.450.50">
    <property type="match status" value="1"/>
</dbReference>
<gene>
    <name evidence="1" type="ordered locus">Clocel_0229</name>
</gene>
<dbReference type="SUPFAM" id="SSF54427">
    <property type="entry name" value="NTF2-like"/>
    <property type="match status" value="1"/>
</dbReference>
<name>D9SPG4_CLOC7</name>
<evidence type="ECO:0000313" key="1">
    <source>
        <dbReference type="EMBL" id="ADL50013.1"/>
    </source>
</evidence>